<keyword evidence="3" id="KW-0067">ATP-binding</keyword>
<dbReference type="PANTHER" id="PTHR46268:SF27">
    <property type="entry name" value="UNIVERSAL STRESS PROTEIN RV2623"/>
    <property type="match status" value="1"/>
</dbReference>
<dbReference type="PRINTS" id="PR01438">
    <property type="entry name" value="UNVRSLSTRESS"/>
</dbReference>
<keyword evidence="2" id="KW-0547">Nucleotide-binding</keyword>
<protein>
    <submittedName>
        <fullName evidence="5">UspA domain-containing protein</fullName>
    </submittedName>
</protein>
<sequence>MKILAPVDSSERSREALRFAAEMVRAFGGELHAVHITDVRGSHTEELLDKARAVLDEEGIEEDPEVVMNLTLHRPRASDRVGRDILRVAAEEECDHIVMGHYGDGRIGRAILGSAAETVVRAAEIPVTIIP</sequence>
<dbReference type="GO" id="GO:0005524">
    <property type="term" value="F:ATP binding"/>
    <property type="evidence" value="ECO:0007669"/>
    <property type="project" value="UniProtKB-KW"/>
</dbReference>
<dbReference type="PATRIC" id="fig|1132509.6.peg.2084"/>
<dbReference type="InterPro" id="IPR014729">
    <property type="entry name" value="Rossmann-like_a/b/a_fold"/>
</dbReference>
<dbReference type="Proteomes" id="UP000011566">
    <property type="component" value="Unassembled WGS sequence"/>
</dbReference>
<evidence type="ECO:0000256" key="2">
    <source>
        <dbReference type="ARBA" id="ARBA00022741"/>
    </source>
</evidence>
<evidence type="ECO:0000256" key="3">
    <source>
        <dbReference type="ARBA" id="ARBA00022840"/>
    </source>
</evidence>
<dbReference type="Gene3D" id="3.40.50.620">
    <property type="entry name" value="HUPs"/>
    <property type="match status" value="1"/>
</dbReference>
<dbReference type="PANTHER" id="PTHR46268">
    <property type="entry name" value="STRESS RESPONSE PROTEIN NHAX"/>
    <property type="match status" value="1"/>
</dbReference>
<dbReference type="InterPro" id="IPR006015">
    <property type="entry name" value="Universal_stress_UspA"/>
</dbReference>
<dbReference type="SUPFAM" id="SSF52402">
    <property type="entry name" value="Adenine nucleotide alpha hydrolases-like"/>
    <property type="match status" value="1"/>
</dbReference>
<evidence type="ECO:0000259" key="4">
    <source>
        <dbReference type="Pfam" id="PF00582"/>
    </source>
</evidence>
<comment type="caution">
    <text evidence="5">The sequence shown here is derived from an EMBL/GenBank/DDBJ whole genome shotgun (WGS) entry which is preliminary data.</text>
</comment>
<dbReference type="Pfam" id="PF00582">
    <property type="entry name" value="Usp"/>
    <property type="match status" value="1"/>
</dbReference>
<name>M0LYB9_9EURY</name>
<accession>M0LYB9</accession>
<feature type="domain" description="UspA" evidence="4">
    <location>
        <begin position="2"/>
        <end position="131"/>
    </location>
</feature>
<reference evidence="5 6" key="1">
    <citation type="journal article" date="2014" name="PLoS Genet.">
        <title>Phylogenetically driven sequencing of extremely halophilic archaea reveals strategies for static and dynamic osmo-response.</title>
        <authorList>
            <person name="Becker E.A."/>
            <person name="Seitzer P.M."/>
            <person name="Tritt A."/>
            <person name="Larsen D."/>
            <person name="Krusor M."/>
            <person name="Yao A.I."/>
            <person name="Wu D."/>
            <person name="Madern D."/>
            <person name="Eisen J.A."/>
            <person name="Darling A.E."/>
            <person name="Facciotti M.T."/>
        </authorList>
    </citation>
    <scope>NUCLEOTIDE SEQUENCE [LARGE SCALE GENOMIC DNA]</scope>
    <source>
        <strain evidence="5 6">100A6</strain>
    </source>
</reference>
<comment type="similarity">
    <text evidence="1">Belongs to the universal stress protein A family.</text>
</comment>
<evidence type="ECO:0000313" key="6">
    <source>
        <dbReference type="Proteomes" id="UP000011566"/>
    </source>
</evidence>
<dbReference type="eggNOG" id="arCOG02053">
    <property type="taxonomic scope" value="Archaea"/>
</dbReference>
<gene>
    <name evidence="5" type="ORF">C447_09232</name>
</gene>
<dbReference type="CDD" id="cd00293">
    <property type="entry name" value="USP-like"/>
    <property type="match status" value="1"/>
</dbReference>
<dbReference type="RefSeq" id="WP_007693171.1">
    <property type="nucleotide sequence ID" value="NZ_AJRK01000426.1"/>
</dbReference>
<dbReference type="AlphaFoldDB" id="M0LYB9"/>
<keyword evidence="6" id="KW-1185">Reference proteome</keyword>
<dbReference type="InterPro" id="IPR006016">
    <property type="entry name" value="UspA"/>
</dbReference>
<proteinExistence type="inferred from homology"/>
<evidence type="ECO:0000256" key="1">
    <source>
        <dbReference type="ARBA" id="ARBA00008791"/>
    </source>
</evidence>
<dbReference type="EMBL" id="AOMB01000029">
    <property type="protein sequence ID" value="EMA38567.1"/>
    <property type="molecule type" value="Genomic_DNA"/>
</dbReference>
<evidence type="ECO:0000313" key="5">
    <source>
        <dbReference type="EMBL" id="EMA38567.1"/>
    </source>
</evidence>
<organism evidence="5 6">
    <name type="scientific">Halococcus hamelinensis 100A6</name>
    <dbReference type="NCBI Taxonomy" id="1132509"/>
    <lineage>
        <taxon>Archaea</taxon>
        <taxon>Methanobacteriati</taxon>
        <taxon>Methanobacteriota</taxon>
        <taxon>Stenosarchaea group</taxon>
        <taxon>Halobacteria</taxon>
        <taxon>Halobacteriales</taxon>
        <taxon>Halococcaceae</taxon>
        <taxon>Halococcus</taxon>
    </lineage>
</organism>
<dbReference type="OrthoDB" id="14880at2157"/>